<dbReference type="InterPro" id="IPR036961">
    <property type="entry name" value="Kinesin_motor_dom_sf"/>
</dbReference>
<keyword evidence="11 18" id="KW-0472">Membrane</keyword>
<evidence type="ECO:0000256" key="1">
    <source>
        <dbReference type="ARBA" id="ARBA00004651"/>
    </source>
</evidence>
<comment type="catalytic activity">
    <reaction evidence="15">
        <text>[(1-&gt;4)-N-acetyl-beta-D-glucosaminyl](n) + UDP-N-acetyl-alpha-D-glucosamine = [(1-&gt;4)-N-acetyl-beta-D-glucosaminyl](n+1) + UDP + H(+)</text>
        <dbReference type="Rhea" id="RHEA:16637"/>
        <dbReference type="Rhea" id="RHEA-COMP:9593"/>
        <dbReference type="Rhea" id="RHEA-COMP:9595"/>
        <dbReference type="ChEBI" id="CHEBI:15378"/>
        <dbReference type="ChEBI" id="CHEBI:17029"/>
        <dbReference type="ChEBI" id="CHEBI:57705"/>
        <dbReference type="ChEBI" id="CHEBI:58223"/>
        <dbReference type="EC" id="2.4.1.16"/>
    </reaction>
</comment>
<evidence type="ECO:0000256" key="16">
    <source>
        <dbReference type="PROSITE-ProRule" id="PRU00782"/>
    </source>
</evidence>
<keyword evidence="4" id="KW-0328">Glycosyltransferase</keyword>
<feature type="region of interest" description="Disordered" evidence="17">
    <location>
        <begin position="1796"/>
        <end position="1877"/>
    </location>
</feature>
<evidence type="ECO:0000256" key="18">
    <source>
        <dbReference type="SAM" id="Phobius"/>
    </source>
</evidence>
<dbReference type="Pfam" id="PF03142">
    <property type="entry name" value="Chitin_synth_2"/>
    <property type="match status" value="1"/>
</dbReference>
<evidence type="ECO:0000256" key="12">
    <source>
        <dbReference type="ARBA" id="ARBA00023175"/>
    </source>
</evidence>
<dbReference type="Gene3D" id="3.40.850.10">
    <property type="entry name" value="Kinesin motor domain"/>
    <property type="match status" value="1"/>
</dbReference>
<feature type="transmembrane region" description="Helical" evidence="18">
    <location>
        <begin position="1687"/>
        <end position="1710"/>
    </location>
</feature>
<dbReference type="InterPro" id="IPR004835">
    <property type="entry name" value="Chitin_synth"/>
</dbReference>
<keyword evidence="8 16" id="KW-0067">ATP-binding</keyword>
<dbReference type="Proteomes" id="UP001465976">
    <property type="component" value="Unassembled WGS sequence"/>
</dbReference>
<dbReference type="Pfam" id="PF08766">
    <property type="entry name" value="DEK_C"/>
    <property type="match status" value="1"/>
</dbReference>
<evidence type="ECO:0000256" key="14">
    <source>
        <dbReference type="ARBA" id="ARBA00023203"/>
    </source>
</evidence>
<feature type="transmembrane region" description="Helical" evidence="18">
    <location>
        <begin position="1626"/>
        <end position="1649"/>
    </location>
</feature>
<keyword evidence="14 16" id="KW-0009">Actin-binding</keyword>
<feature type="compositionally biased region" description="Gly residues" evidence="17">
    <location>
        <begin position="634"/>
        <end position="643"/>
    </location>
</feature>
<evidence type="ECO:0000313" key="22">
    <source>
        <dbReference type="Proteomes" id="UP001465976"/>
    </source>
</evidence>
<feature type="compositionally biased region" description="Polar residues" evidence="17">
    <location>
        <begin position="1841"/>
        <end position="1854"/>
    </location>
</feature>
<dbReference type="Gene3D" id="1.20.120.720">
    <property type="entry name" value="Myosin VI head, motor domain, U50 subdomain"/>
    <property type="match status" value="1"/>
</dbReference>
<keyword evidence="5" id="KW-0808">Transferase</keyword>
<evidence type="ECO:0000256" key="4">
    <source>
        <dbReference type="ARBA" id="ARBA00022676"/>
    </source>
</evidence>
<gene>
    <name evidence="21" type="ORF">V5O48_014434</name>
</gene>
<evidence type="ECO:0000256" key="13">
    <source>
        <dbReference type="ARBA" id="ARBA00023180"/>
    </source>
</evidence>
<feature type="domain" description="Myosin motor" evidence="19">
    <location>
        <begin position="12"/>
        <end position="776"/>
    </location>
</feature>
<protein>
    <recommendedName>
        <fullName evidence="2">chitin synthase</fullName>
        <ecNumber evidence="2">2.4.1.16</ecNumber>
    </recommendedName>
</protein>
<evidence type="ECO:0000256" key="8">
    <source>
        <dbReference type="ARBA" id="ARBA00022840"/>
    </source>
</evidence>
<dbReference type="InterPro" id="IPR014876">
    <property type="entry name" value="DEK_C"/>
</dbReference>
<evidence type="ECO:0000256" key="5">
    <source>
        <dbReference type="ARBA" id="ARBA00022679"/>
    </source>
</evidence>
<evidence type="ECO:0000256" key="9">
    <source>
        <dbReference type="ARBA" id="ARBA00022989"/>
    </source>
</evidence>
<comment type="caution">
    <text evidence="21">The sequence shown here is derived from an EMBL/GenBank/DDBJ whole genome shotgun (WGS) entry which is preliminary data.</text>
</comment>
<comment type="subcellular location">
    <subcellularLocation>
        <location evidence="1">Cell membrane</location>
        <topology evidence="1">Multi-pass membrane protein</topology>
    </subcellularLocation>
</comment>
<reference evidence="21 22" key="1">
    <citation type="submission" date="2024-02" db="EMBL/GenBank/DDBJ databases">
        <title>A draft genome for the cacao thread blight pathogen Marasmius crinis-equi.</title>
        <authorList>
            <person name="Cohen S.P."/>
            <person name="Baruah I.K."/>
            <person name="Amoako-Attah I."/>
            <person name="Bukari Y."/>
            <person name="Meinhardt L.W."/>
            <person name="Bailey B.A."/>
        </authorList>
    </citation>
    <scope>NUCLEOTIDE SEQUENCE [LARGE SCALE GENOMIC DNA]</scope>
    <source>
        <strain evidence="21 22">GH-76</strain>
    </source>
</reference>
<feature type="region of interest" description="Actin-binding" evidence="16">
    <location>
        <begin position="655"/>
        <end position="677"/>
    </location>
</feature>
<dbReference type="SUPFAM" id="SSF55856">
    <property type="entry name" value="Cytochrome b5-like heme/steroid binding domain"/>
    <property type="match status" value="1"/>
</dbReference>
<evidence type="ECO:0000256" key="3">
    <source>
        <dbReference type="ARBA" id="ARBA00022475"/>
    </source>
</evidence>
<dbReference type="Pfam" id="PF00063">
    <property type="entry name" value="Myosin_head"/>
    <property type="match status" value="1"/>
</dbReference>
<evidence type="ECO:0000259" key="20">
    <source>
        <dbReference type="PROSITE" id="PS51998"/>
    </source>
</evidence>
<keyword evidence="9 18" id="KW-1133">Transmembrane helix</keyword>
<dbReference type="SUPFAM" id="SSF53448">
    <property type="entry name" value="Nucleotide-diphospho-sugar transferases"/>
    <property type="match status" value="1"/>
</dbReference>
<feature type="domain" description="DEK-C" evidence="20">
    <location>
        <begin position="1873"/>
        <end position="1928"/>
    </location>
</feature>
<evidence type="ECO:0000256" key="10">
    <source>
        <dbReference type="ARBA" id="ARBA00023123"/>
    </source>
</evidence>
<dbReference type="PROSITE" id="PS51998">
    <property type="entry name" value="DEK_C"/>
    <property type="match status" value="1"/>
</dbReference>
<dbReference type="InterPro" id="IPR036400">
    <property type="entry name" value="Cyt_B5-like_heme/steroid_sf"/>
</dbReference>
<accession>A0ABR3EXC3</accession>
<dbReference type="Gene3D" id="1.20.58.530">
    <property type="match status" value="1"/>
</dbReference>
<evidence type="ECO:0000313" key="21">
    <source>
        <dbReference type="EMBL" id="KAL0567557.1"/>
    </source>
</evidence>
<feature type="compositionally biased region" description="Basic and acidic residues" evidence="17">
    <location>
        <begin position="780"/>
        <end position="792"/>
    </location>
</feature>
<keyword evidence="3" id="KW-1003">Cell membrane</keyword>
<proteinExistence type="inferred from homology"/>
<dbReference type="InterPro" id="IPR036037">
    <property type="entry name" value="MYSc_Myo17"/>
</dbReference>
<feature type="compositionally biased region" description="Polar residues" evidence="17">
    <location>
        <begin position="1819"/>
        <end position="1829"/>
    </location>
</feature>
<dbReference type="EMBL" id="JBAHYK010001557">
    <property type="protein sequence ID" value="KAL0567557.1"/>
    <property type="molecule type" value="Genomic_DNA"/>
</dbReference>
<feature type="region of interest" description="Disordered" evidence="17">
    <location>
        <begin position="849"/>
        <end position="892"/>
    </location>
</feature>
<feature type="transmembrane region" description="Helical" evidence="18">
    <location>
        <begin position="1234"/>
        <end position="1256"/>
    </location>
</feature>
<evidence type="ECO:0000256" key="2">
    <source>
        <dbReference type="ARBA" id="ARBA00012543"/>
    </source>
</evidence>
<keyword evidence="7 16" id="KW-0547">Nucleotide-binding</keyword>
<dbReference type="SUPFAM" id="SSF109715">
    <property type="entry name" value="DEK C-terminal domain"/>
    <property type="match status" value="1"/>
</dbReference>
<keyword evidence="12 16" id="KW-0505">Motor protein</keyword>
<evidence type="ECO:0000256" key="15">
    <source>
        <dbReference type="ARBA" id="ARBA00048014"/>
    </source>
</evidence>
<dbReference type="PRINTS" id="PR00193">
    <property type="entry name" value="MYOSINHEAVY"/>
</dbReference>
<dbReference type="SMART" id="SM00242">
    <property type="entry name" value="MYSc"/>
    <property type="match status" value="1"/>
</dbReference>
<dbReference type="InterPro" id="IPR027417">
    <property type="entry name" value="P-loop_NTPase"/>
</dbReference>
<evidence type="ECO:0000256" key="11">
    <source>
        <dbReference type="ARBA" id="ARBA00023136"/>
    </source>
</evidence>
<keyword evidence="13" id="KW-0325">Glycoprotein</keyword>
<dbReference type="EC" id="2.4.1.16" evidence="2"/>
<dbReference type="Gene3D" id="1.10.10.60">
    <property type="entry name" value="Homeodomain-like"/>
    <property type="match status" value="1"/>
</dbReference>
<sequence>MNRQSTLQQRLESVNDLSKLSNISDDVIVACLRERFMTDVIYTNIGSSSLVAFNPHKYVSSNADSVLHKYASEYRNTTLNKELLPPHIFQLANNAYYHMKRTTQDQAIVFSGETGSGKSESRRLAIKAILELSVTNPGKKGAKLANQVPAADFVLESFGNARTLFNPNASRFGKYTELQFSDRGRLCGAKTLEYYLEKNRVSGAPSGERNFHIFYYLVAGASAEERAHLHLDDKTQYRYLGQRPGASAPRGGTGRDDDALRFEQLKVALKTIGFSKRHVAQTCQLLAAILHLGNLEFTVDRHRNEDAAVVRNSDVCGIVADFLGVQQSELEACLSYKSKLVKKEMCTVFLDPDGASDNRDELAKSLYSLLFAWLNEHINQRLCKDDFSTFLSLFDLPGPQNMTSRPNSLDQFCINFANERLHHWTQRNLFESHVAEYQSEGIAPFVPQVTYFDNGECIRLLQNKPGGLIHIMDDQARRAPKKTNHTMVEAFQKRWGNHSSFKTGSIDRSGYPTFTVHHFNGPVTYSSENFLERNQHELNSDFVSLLRGGAEGTVESGGSVNPFVKGLFSGKAIAMQVHPRNEETIVGAQQNVKPIRAPSMRRKGTVRRMPTVRESADTMVGEDSFNKDKDEDALGGGGGPSGTGGCVAGEFRSALDTLFETLDEAQAWHVFCINPNDSQLPNQLEGRSVKGQVRSFGLTEIAKRCAVMFEVNMTPDEFCERYKEGMAEVGVMEGTEKERVQQSRTAFGLEPNDIVLGHQQVYLSQAAFHLLEDQLRSRDVEEQKRNRLRDAEAEAGLGPRALADPYAPYPSPGLEGADGDDPWAAGYGDAFNASSQQLPLVANASPFHRADQYDDEYDENRSLRSEDFDGRSKFTSQRDDSVSQFGSESYAPSRNMFHNTEKSALANKEALPGEIQEGETTEVVKESSARRRWVALCWILTWWLPNPCLTYIGRMKRMDVRQAWREKLALNMMIWFICACTIFVIAVLGLLICPTQHVYSSTELAGHSVENNANNVLTAIRGEVFDLTSLAQLHERTIPVVDRKAVLKYGGKSIDAMFPMQISAVCDGVDGNLSPFVSFNPKNDSADPNTQYHDFRSFTNDSRPDWYYEQMITMRYLARVGFVGYTPKEIKNMAHSSRSVGVYNGLVYEVTDYIKSQGSLTPPSGFDPPSNIGSSFMHDAVIDVFRYNNDGGDITKQLNNLKIDSAILARQKTCLRNVFTIGKVDNRNSAQCQFATYILLAVSIIMISVIGFKFLASVNFGSPRAPEDHDKFVICQVPCYTEGDSSLRRTIDSLAQLKYDDKRKLLLVVCDGMIVGSGNDRPTPRIVLDILGADPNLDPEPLSFLSLGEGAKQHNMGKVYSGLYECSGHVVPYLVVVKVGKPNERSRPGNRGKRDSQMVIMHFLNKVHFNAPMNPLELEMYHQIKNVIGVNPTFYEYLLTVDADTTVDKFSVNRLISAMIHDKKLLGVCGETELANAKQSIITMMQVYEYFISHHMAKAFESLFGSVTCLPGCFSLYRLRTPDTHKPLFISNQIIQDYSENRVDTLHMKNLLHLGEDRYLTTLLLKHFPSHKTQFVRDAHAYTVAPDDWKVLLSQRRRWINSTVHNLGELIFLDQLCGFCCFSMRFVVMIDLVSTLTQPVVLVYIVYLIVNVVRGDQSVPVQSLIMLAAIYGLQALVFILRRKWDMIGWMVFYILAIPAFSFLLPLYSFWKMDDFSWGATRLVLGESGKKIIVHDEGKFDPKAIPLKSWSDYENELWDKESNHSIGSWVPPTKFKNEGYAESHTASIYGRETIYHGGGQDRSYSPAPSQGMYPPPGYNSGRNTPMSQMQAPMMPFGAPQSMLHQPTPSRPTSNYLDLPFDSRSPSSSPPAPGTPSDVDIERAVRGILSQVDLNTVTKRELRRQLEEHFGMDLTARKGVINQAIDRCLAEQA</sequence>
<feature type="region of interest" description="Disordered" evidence="17">
    <location>
        <begin position="617"/>
        <end position="643"/>
    </location>
</feature>
<dbReference type="Gene3D" id="1.10.10.820">
    <property type="match status" value="1"/>
</dbReference>
<keyword evidence="10 16" id="KW-0518">Myosin</keyword>
<evidence type="ECO:0000256" key="7">
    <source>
        <dbReference type="ARBA" id="ARBA00022741"/>
    </source>
</evidence>
<feature type="transmembrane region" description="Helical" evidence="18">
    <location>
        <begin position="933"/>
        <end position="952"/>
    </location>
</feature>
<dbReference type="InterPro" id="IPR029044">
    <property type="entry name" value="Nucleotide-diphossugar_trans"/>
</dbReference>
<comment type="similarity">
    <text evidence="16">Belongs to the TRAFAC class myosin-kinesin ATPase superfamily. Myosin family.</text>
</comment>
<evidence type="ECO:0000256" key="6">
    <source>
        <dbReference type="ARBA" id="ARBA00022692"/>
    </source>
</evidence>
<dbReference type="PROSITE" id="PS51456">
    <property type="entry name" value="MYOSIN_MOTOR"/>
    <property type="match status" value="1"/>
</dbReference>
<dbReference type="CDD" id="cd14879">
    <property type="entry name" value="MYSc_Myo17"/>
    <property type="match status" value="1"/>
</dbReference>
<feature type="binding site" evidence="16">
    <location>
        <begin position="112"/>
        <end position="119"/>
    </location>
    <ligand>
        <name>ATP</name>
        <dbReference type="ChEBI" id="CHEBI:30616"/>
    </ligand>
</feature>
<feature type="transmembrane region" description="Helical" evidence="18">
    <location>
        <begin position="1661"/>
        <end position="1680"/>
    </location>
</feature>
<dbReference type="SUPFAM" id="SSF52540">
    <property type="entry name" value="P-loop containing nucleoside triphosphate hydrolases"/>
    <property type="match status" value="1"/>
</dbReference>
<dbReference type="PANTHER" id="PTHR22914">
    <property type="entry name" value="CHITIN SYNTHASE"/>
    <property type="match status" value="1"/>
</dbReference>
<feature type="compositionally biased region" description="Basic and acidic residues" evidence="17">
    <location>
        <begin position="859"/>
        <end position="881"/>
    </location>
</feature>
<keyword evidence="6 18" id="KW-0812">Transmembrane</keyword>
<organism evidence="21 22">
    <name type="scientific">Marasmius crinis-equi</name>
    <dbReference type="NCBI Taxonomy" id="585013"/>
    <lineage>
        <taxon>Eukaryota</taxon>
        <taxon>Fungi</taxon>
        <taxon>Dikarya</taxon>
        <taxon>Basidiomycota</taxon>
        <taxon>Agaricomycotina</taxon>
        <taxon>Agaricomycetes</taxon>
        <taxon>Agaricomycetidae</taxon>
        <taxon>Agaricales</taxon>
        <taxon>Marasmiineae</taxon>
        <taxon>Marasmiaceae</taxon>
        <taxon>Marasmius</taxon>
    </lineage>
</organism>
<feature type="transmembrane region" description="Helical" evidence="18">
    <location>
        <begin position="973"/>
        <end position="992"/>
    </location>
</feature>
<name>A0ABR3EXC3_9AGAR</name>
<feature type="compositionally biased region" description="Polar residues" evidence="17">
    <location>
        <begin position="882"/>
        <end position="892"/>
    </location>
</feature>
<dbReference type="InterPro" id="IPR001609">
    <property type="entry name" value="Myosin_head_motor_dom-like"/>
</dbReference>
<feature type="region of interest" description="Disordered" evidence="17">
    <location>
        <begin position="780"/>
        <end position="819"/>
    </location>
</feature>
<evidence type="ECO:0000256" key="17">
    <source>
        <dbReference type="SAM" id="MobiDB-lite"/>
    </source>
</evidence>
<dbReference type="PANTHER" id="PTHR22914:SF45">
    <property type="entry name" value="CHITIN SYNTHASE"/>
    <property type="match status" value="1"/>
</dbReference>
<evidence type="ECO:0000259" key="19">
    <source>
        <dbReference type="PROSITE" id="PS51456"/>
    </source>
</evidence>
<keyword evidence="22" id="KW-1185">Reference proteome</keyword>